<dbReference type="InterPro" id="IPR013525">
    <property type="entry name" value="ABC2_TM"/>
</dbReference>
<keyword evidence="9" id="KW-1185">Reference proteome</keyword>
<evidence type="ECO:0000313" key="9">
    <source>
        <dbReference type="Proteomes" id="UP000549913"/>
    </source>
</evidence>
<evidence type="ECO:0000259" key="7">
    <source>
        <dbReference type="Pfam" id="PF12698"/>
    </source>
</evidence>
<feature type="transmembrane region" description="Helical" evidence="6">
    <location>
        <begin position="554"/>
        <end position="578"/>
    </location>
</feature>
<comment type="subcellular location">
    <subcellularLocation>
        <location evidence="1">Membrane</location>
        <topology evidence="1">Multi-pass membrane protein</topology>
    </subcellularLocation>
</comment>
<dbReference type="Proteomes" id="UP000549913">
    <property type="component" value="Unassembled WGS sequence"/>
</dbReference>
<dbReference type="GO" id="GO:0016020">
    <property type="term" value="C:membrane"/>
    <property type="evidence" value="ECO:0007669"/>
    <property type="project" value="UniProtKB-SubCell"/>
</dbReference>
<dbReference type="PANTHER" id="PTHR43077">
    <property type="entry name" value="TRANSPORT PERMEASE YVFS-RELATED"/>
    <property type="match status" value="1"/>
</dbReference>
<dbReference type="NCBIfam" id="TIGR03062">
    <property type="entry name" value="pip_yhgE_Cterm"/>
    <property type="match status" value="1"/>
</dbReference>
<dbReference type="InterPro" id="IPR051328">
    <property type="entry name" value="T7SS_ABC-Transporter"/>
</dbReference>
<dbReference type="EMBL" id="JACCBM010000001">
    <property type="protein sequence ID" value="NYD69555.1"/>
    <property type="molecule type" value="Genomic_DNA"/>
</dbReference>
<dbReference type="RefSeq" id="WP_179546868.1">
    <property type="nucleotide sequence ID" value="NZ_BSEW01000001.1"/>
</dbReference>
<feature type="region of interest" description="Disordered" evidence="5">
    <location>
        <begin position="49"/>
        <end position="69"/>
    </location>
</feature>
<dbReference type="InterPro" id="IPR017501">
    <property type="entry name" value="Phage_infect_YhgE_C"/>
</dbReference>
<evidence type="ECO:0000256" key="5">
    <source>
        <dbReference type="SAM" id="MobiDB-lite"/>
    </source>
</evidence>
<keyword evidence="4 6" id="KW-0472">Membrane</keyword>
<dbReference type="GO" id="GO:0140359">
    <property type="term" value="F:ABC-type transporter activity"/>
    <property type="evidence" value="ECO:0007669"/>
    <property type="project" value="InterPro"/>
</dbReference>
<proteinExistence type="predicted"/>
<accession>A0A852SKL5</accession>
<feature type="transmembrane region" description="Helical" evidence="6">
    <location>
        <begin position="639"/>
        <end position="661"/>
    </location>
</feature>
<feature type="domain" description="ABC-2 type transporter transmembrane" evidence="7">
    <location>
        <begin position="445"/>
        <end position="658"/>
    </location>
</feature>
<dbReference type="Pfam" id="PF12698">
    <property type="entry name" value="ABC2_membrane_3"/>
    <property type="match status" value="1"/>
</dbReference>
<feature type="transmembrane region" description="Helical" evidence="6">
    <location>
        <begin position="481"/>
        <end position="504"/>
    </location>
</feature>
<keyword evidence="2 6" id="KW-0812">Transmembrane</keyword>
<evidence type="ECO:0000313" key="8">
    <source>
        <dbReference type="EMBL" id="NYD69555.1"/>
    </source>
</evidence>
<dbReference type="Gene3D" id="3.40.1710.10">
    <property type="entry name" value="abc type-2 transporter like domain"/>
    <property type="match status" value="1"/>
</dbReference>
<evidence type="ECO:0000256" key="3">
    <source>
        <dbReference type="ARBA" id="ARBA00022989"/>
    </source>
</evidence>
<dbReference type="PANTHER" id="PTHR43077:SF5">
    <property type="entry name" value="PHAGE INFECTION PROTEIN"/>
    <property type="match status" value="1"/>
</dbReference>
<name>A0A852SKL5_9MICO</name>
<sequence length="687" mass="67889">MTSLRSLVRRGDTAPVSPLGRRIAIGLAVLTPLLIAGVAVSAFQSPAGAEAGSSTAGSPSSTAGSSSSTAPLLPAALVNEDEYVDVTAADGTTSKAVFSKLLTTDLTDGTSGTGFSWTLTDAKTASAGLASGDFAAVVTIPSDFSASFQSVGTANPVQSTLQVQTDAGSSYATQLLANALSTDLQAAVSRQITSGYVTKSLEAFGGVRTSLSQAAGGATQIAGYVDQAGTGADGLAGGLTDAVDKGAVPLTTGVQGLASGLGTLSTVVAPLPQVADGFAEASSGISSGISFLKTVLDDETAASYAIDERQKALESDIAALSADVPTLTPEETQARLAQLQETAAGIRVSSFTVTLALGADALGVGELERYSTELSEAQSAFAASTPLLTKGISDAAGASSQLATGMVSLTGGLRDAAKGASELGGSLHELSTAPQELATKLQEGSDQIPAYTADQQTQLATVVTQPILTAQTSVGGAPSPAAAIAAVVIPLALWLGAFAVYLLLAPFTRRALDSTASTVRVVVGALIPAALLGLVQAAVVAAVLFAVGVDPARLAGGILFSLLMSLVFVTLHQGLIALLGQTGRVLSIALLAVQVAAAAVIVPAGLSSSLYTGIASLLPLTNAITGLQALLAGGSLDTVLGAAAALAVFGLIGLALGLVAASRQRSRDVVVIASQPALPAGPRAATA</sequence>
<evidence type="ECO:0000256" key="4">
    <source>
        <dbReference type="ARBA" id="ARBA00023136"/>
    </source>
</evidence>
<gene>
    <name evidence="8" type="ORF">BJ984_000713</name>
</gene>
<feature type="transmembrane region" description="Helical" evidence="6">
    <location>
        <begin position="525"/>
        <end position="548"/>
    </location>
</feature>
<feature type="transmembrane region" description="Helical" evidence="6">
    <location>
        <begin position="585"/>
        <end position="606"/>
    </location>
</feature>
<dbReference type="AlphaFoldDB" id="A0A852SKL5"/>
<evidence type="ECO:0000256" key="6">
    <source>
        <dbReference type="SAM" id="Phobius"/>
    </source>
</evidence>
<comment type="caution">
    <text evidence="8">The sequence shown here is derived from an EMBL/GenBank/DDBJ whole genome shotgun (WGS) entry which is preliminary data.</text>
</comment>
<organism evidence="8 9">
    <name type="scientific">Herbiconiux flava</name>
    <dbReference type="NCBI Taxonomy" id="881268"/>
    <lineage>
        <taxon>Bacteria</taxon>
        <taxon>Bacillati</taxon>
        <taxon>Actinomycetota</taxon>
        <taxon>Actinomycetes</taxon>
        <taxon>Micrococcales</taxon>
        <taxon>Microbacteriaceae</taxon>
        <taxon>Herbiconiux</taxon>
    </lineage>
</organism>
<keyword evidence="3 6" id="KW-1133">Transmembrane helix</keyword>
<evidence type="ECO:0000256" key="2">
    <source>
        <dbReference type="ARBA" id="ARBA00022692"/>
    </source>
</evidence>
<protein>
    <submittedName>
        <fullName evidence="8">Putative membrane protein</fullName>
    </submittedName>
</protein>
<evidence type="ECO:0000256" key="1">
    <source>
        <dbReference type="ARBA" id="ARBA00004141"/>
    </source>
</evidence>
<reference evidence="8 9" key="1">
    <citation type="submission" date="2020-07" db="EMBL/GenBank/DDBJ databases">
        <title>Sequencing the genomes of 1000 actinobacteria strains.</title>
        <authorList>
            <person name="Klenk H.-P."/>
        </authorList>
    </citation>
    <scope>NUCLEOTIDE SEQUENCE [LARGE SCALE GENOMIC DNA]</scope>
    <source>
        <strain evidence="8 9">DSM 26474</strain>
    </source>
</reference>